<dbReference type="InterPro" id="IPR014710">
    <property type="entry name" value="RmlC-like_jellyroll"/>
</dbReference>
<gene>
    <name evidence="1" type="ORF">UFOVP1071_192</name>
</gene>
<sequence>MLQHKLLNVDSIRGIVFDFPEVGDVLPMHTHDETNVHITICARGRLRVFSNQFELEISAGEVWDWEDGVWHGFEALEPNSRIVNIIKAYSNPNEEIKQTDYDH</sequence>
<dbReference type="SUPFAM" id="SSF51182">
    <property type="entry name" value="RmlC-like cupins"/>
    <property type="match status" value="1"/>
</dbReference>
<organism evidence="1">
    <name type="scientific">uncultured Caudovirales phage</name>
    <dbReference type="NCBI Taxonomy" id="2100421"/>
    <lineage>
        <taxon>Viruses</taxon>
        <taxon>Duplodnaviria</taxon>
        <taxon>Heunggongvirae</taxon>
        <taxon>Uroviricota</taxon>
        <taxon>Caudoviricetes</taxon>
        <taxon>Peduoviridae</taxon>
        <taxon>Maltschvirus</taxon>
        <taxon>Maltschvirus maltsch</taxon>
    </lineage>
</organism>
<dbReference type="EMBL" id="LR797022">
    <property type="protein sequence ID" value="CAB4182246.1"/>
    <property type="molecule type" value="Genomic_DNA"/>
</dbReference>
<dbReference type="InterPro" id="IPR011051">
    <property type="entry name" value="RmlC_Cupin_sf"/>
</dbReference>
<name>A0A6J5QIN7_9CAUD</name>
<proteinExistence type="predicted"/>
<protein>
    <submittedName>
        <fullName evidence="1">Uncharacterized protein</fullName>
    </submittedName>
</protein>
<dbReference type="Gene3D" id="2.60.120.10">
    <property type="entry name" value="Jelly Rolls"/>
    <property type="match status" value="1"/>
</dbReference>
<evidence type="ECO:0000313" key="1">
    <source>
        <dbReference type="EMBL" id="CAB4182246.1"/>
    </source>
</evidence>
<accession>A0A6J5QIN7</accession>
<reference evidence="1" key="1">
    <citation type="submission" date="2020-05" db="EMBL/GenBank/DDBJ databases">
        <authorList>
            <person name="Chiriac C."/>
            <person name="Salcher M."/>
            <person name="Ghai R."/>
            <person name="Kavagutti S V."/>
        </authorList>
    </citation>
    <scope>NUCLEOTIDE SEQUENCE</scope>
</reference>